<evidence type="ECO:0000313" key="2">
    <source>
        <dbReference type="EMBL" id="AMY09702.1"/>
    </source>
</evidence>
<feature type="signal peptide" evidence="1">
    <location>
        <begin position="1"/>
        <end position="28"/>
    </location>
</feature>
<dbReference type="InterPro" id="IPR007332">
    <property type="entry name" value="DUF411"/>
</dbReference>
<dbReference type="Proteomes" id="UP000076079">
    <property type="component" value="Chromosome"/>
</dbReference>
<reference evidence="3" key="2">
    <citation type="submission" date="2016-04" db="EMBL/GenBank/DDBJ databases">
        <title>First Complete Genome Sequence of a Subdivision 6 Acidobacterium.</title>
        <authorList>
            <person name="Huang S."/>
            <person name="Vieira S."/>
            <person name="Bunk B."/>
            <person name="Riedel T."/>
            <person name="Sproeer C."/>
            <person name="Overmann J."/>
        </authorList>
    </citation>
    <scope>NUCLEOTIDE SEQUENCE [LARGE SCALE GENOMIC DNA]</scope>
    <source>
        <strain evidence="3">DSM 100886 HEG_-6_39</strain>
    </source>
</reference>
<dbReference type="RefSeq" id="WP_234800890.1">
    <property type="nucleotide sequence ID" value="NZ_CP015136.1"/>
</dbReference>
<dbReference type="AlphaFoldDB" id="A0A143PM81"/>
<dbReference type="Pfam" id="PF04214">
    <property type="entry name" value="DUF411"/>
    <property type="match status" value="1"/>
</dbReference>
<accession>A0A143PM81</accession>
<evidence type="ECO:0008006" key="4">
    <source>
        <dbReference type="Google" id="ProtNLM"/>
    </source>
</evidence>
<dbReference type="InterPro" id="IPR036249">
    <property type="entry name" value="Thioredoxin-like_sf"/>
</dbReference>
<dbReference type="EMBL" id="CP015136">
    <property type="protein sequence ID" value="AMY09702.1"/>
    <property type="molecule type" value="Genomic_DNA"/>
</dbReference>
<sequence length="151" mass="15949" precursor="true">MTQTFVARFSGALVMTLTLAGVIAAAQAKLPTVVVYKTPTCGCCTKWVEHLKAAGFTVETQHRDDLTSIRQQQKVPPTATSCHTALVGPYVVEGHVPAADVKKLLAEKPAIKGIAVRGMPVGSPGMEGANPQKYDTLAFTEGGKTSVFAKH</sequence>
<gene>
    <name evidence="2" type="ORF">LuPra_02926</name>
</gene>
<feature type="chain" id="PRO_5007511638" description="Metal-binding protein" evidence="1">
    <location>
        <begin position="29"/>
        <end position="151"/>
    </location>
</feature>
<keyword evidence="3" id="KW-1185">Reference proteome</keyword>
<organism evidence="2 3">
    <name type="scientific">Luteitalea pratensis</name>
    <dbReference type="NCBI Taxonomy" id="1855912"/>
    <lineage>
        <taxon>Bacteria</taxon>
        <taxon>Pseudomonadati</taxon>
        <taxon>Acidobacteriota</taxon>
        <taxon>Vicinamibacteria</taxon>
        <taxon>Vicinamibacterales</taxon>
        <taxon>Vicinamibacteraceae</taxon>
        <taxon>Luteitalea</taxon>
    </lineage>
</organism>
<dbReference type="SUPFAM" id="SSF52833">
    <property type="entry name" value="Thioredoxin-like"/>
    <property type="match status" value="1"/>
</dbReference>
<dbReference type="STRING" id="1855912.LuPra_02926"/>
<dbReference type="KEGG" id="abac:LuPra_02926"/>
<keyword evidence="1" id="KW-0732">Signal</keyword>
<name>A0A143PM81_LUTPR</name>
<dbReference type="PATRIC" id="fig|1813736.3.peg.3119"/>
<evidence type="ECO:0000313" key="3">
    <source>
        <dbReference type="Proteomes" id="UP000076079"/>
    </source>
</evidence>
<protein>
    <recommendedName>
        <fullName evidence="4">Metal-binding protein</fullName>
    </recommendedName>
</protein>
<reference evidence="2 3" key="1">
    <citation type="journal article" date="2016" name="Genome Announc.">
        <title>First Complete Genome Sequence of a Subdivision 6 Acidobacterium Strain.</title>
        <authorList>
            <person name="Huang S."/>
            <person name="Vieira S."/>
            <person name="Bunk B."/>
            <person name="Riedel T."/>
            <person name="Sproer C."/>
            <person name="Overmann J."/>
        </authorList>
    </citation>
    <scope>NUCLEOTIDE SEQUENCE [LARGE SCALE GENOMIC DNA]</scope>
    <source>
        <strain evidence="3">DSM 100886 HEG_-6_39</strain>
    </source>
</reference>
<proteinExistence type="predicted"/>
<evidence type="ECO:0000256" key="1">
    <source>
        <dbReference type="SAM" id="SignalP"/>
    </source>
</evidence>